<dbReference type="Proteomes" id="UP000286045">
    <property type="component" value="Unassembled WGS sequence"/>
</dbReference>
<gene>
    <name evidence="3" type="ORF">EKO27_g4154</name>
</gene>
<feature type="region of interest" description="Disordered" evidence="2">
    <location>
        <begin position="53"/>
        <end position="90"/>
    </location>
</feature>
<name>A0A439D981_9PEZI</name>
<reference evidence="3 4" key="1">
    <citation type="submission" date="2018-12" db="EMBL/GenBank/DDBJ databases">
        <title>Draft genome sequence of Xylaria grammica IHI A82.</title>
        <authorList>
            <person name="Buettner E."/>
            <person name="Kellner H."/>
        </authorList>
    </citation>
    <scope>NUCLEOTIDE SEQUENCE [LARGE SCALE GENOMIC DNA]</scope>
    <source>
        <strain evidence="3 4">IHI A82</strain>
    </source>
</reference>
<dbReference type="STRING" id="363999.A0A439D981"/>
<evidence type="ECO:0000313" key="4">
    <source>
        <dbReference type="Proteomes" id="UP000286045"/>
    </source>
</evidence>
<keyword evidence="4" id="KW-1185">Reference proteome</keyword>
<feature type="compositionally biased region" description="Low complexity" evidence="2">
    <location>
        <begin position="62"/>
        <end position="85"/>
    </location>
</feature>
<dbReference type="PANTHER" id="PTHR37540:SF9">
    <property type="entry name" value="ZN(2)-C6 FUNGAL-TYPE DOMAIN-CONTAINING PROTEIN"/>
    <property type="match status" value="1"/>
</dbReference>
<evidence type="ECO:0000256" key="1">
    <source>
        <dbReference type="ARBA" id="ARBA00023242"/>
    </source>
</evidence>
<comment type="caution">
    <text evidence="3">The sequence shown here is derived from an EMBL/GenBank/DDBJ whole genome shotgun (WGS) entry which is preliminary data.</text>
</comment>
<evidence type="ECO:0000256" key="2">
    <source>
        <dbReference type="SAM" id="MobiDB-lite"/>
    </source>
</evidence>
<evidence type="ECO:0008006" key="5">
    <source>
        <dbReference type="Google" id="ProtNLM"/>
    </source>
</evidence>
<dbReference type="Pfam" id="PF11951">
    <property type="entry name" value="Fungal_trans_2"/>
    <property type="match status" value="1"/>
</dbReference>
<dbReference type="EMBL" id="RYZI01000095">
    <property type="protein sequence ID" value="RWA10960.1"/>
    <property type="molecule type" value="Genomic_DNA"/>
</dbReference>
<sequence>MAELRFIADTGRGNLNESDRKAIRSHVMKGKNLGRWRSLGSRPRQEQLKQLKQLEHRHGHVSSSSSDSSRNTSSPNSDASQASSSHPLDLTTSRDLPILLDVPRKLGSAASIMSLADSVEPEIFDIVLRFSAIAKQLLFSIETCIFFDRRVENWVAPLAVDAAFLHSNISVSVYYYDVVLSRTPSRASQRTWYYHHSKTLRLLRDRLDSNNTDIQLSDSTVSVILSLAGQAFCAGDLKTATKHMEGIHRIIELRGGFDTFNGNEKLATEVIRCDLGMAIHSGTKSLLFTTSIHCAWPYPPLSLFLDKNMRNPNADNYQFPHLTELAGIPHDNQLTSAWNTMSDFCSIINLAAVSKQRITVDLFLRSMASVMYRLINMQFEPSSWQRLGTSYPQLASSVKNILVRLNVMGLLMPQRLALWLLMIGSVSVLTDSDSDWLQPQLRHAAASLELQSWNQVRKVLSKFMWIDMVHGKAGKRVFEAALPVHQDGLTV</sequence>
<protein>
    <recommendedName>
        <fullName evidence="5">Transcription factor domain-containing protein</fullName>
    </recommendedName>
</protein>
<dbReference type="PANTHER" id="PTHR37540">
    <property type="entry name" value="TRANSCRIPTION FACTOR (ACR-2), PUTATIVE-RELATED-RELATED"/>
    <property type="match status" value="1"/>
</dbReference>
<keyword evidence="1" id="KW-0539">Nucleus</keyword>
<organism evidence="3 4">
    <name type="scientific">Xylaria grammica</name>
    <dbReference type="NCBI Taxonomy" id="363999"/>
    <lineage>
        <taxon>Eukaryota</taxon>
        <taxon>Fungi</taxon>
        <taxon>Dikarya</taxon>
        <taxon>Ascomycota</taxon>
        <taxon>Pezizomycotina</taxon>
        <taxon>Sordariomycetes</taxon>
        <taxon>Xylariomycetidae</taxon>
        <taxon>Xylariales</taxon>
        <taxon>Xylariaceae</taxon>
        <taxon>Xylaria</taxon>
    </lineage>
</organism>
<dbReference type="AlphaFoldDB" id="A0A439D981"/>
<dbReference type="InterPro" id="IPR021858">
    <property type="entry name" value="Fun_TF"/>
</dbReference>
<evidence type="ECO:0000313" key="3">
    <source>
        <dbReference type="EMBL" id="RWA10960.1"/>
    </source>
</evidence>
<accession>A0A439D981</accession>
<proteinExistence type="predicted"/>